<organism evidence="1 2">
    <name type="scientific">Phytophthora nicotianae P1976</name>
    <dbReference type="NCBI Taxonomy" id="1317066"/>
    <lineage>
        <taxon>Eukaryota</taxon>
        <taxon>Sar</taxon>
        <taxon>Stramenopiles</taxon>
        <taxon>Oomycota</taxon>
        <taxon>Peronosporomycetes</taxon>
        <taxon>Peronosporales</taxon>
        <taxon>Peronosporaceae</taxon>
        <taxon>Phytophthora</taxon>
    </lineage>
</organism>
<reference evidence="1 2" key="1">
    <citation type="submission" date="2013-11" db="EMBL/GenBank/DDBJ databases">
        <title>The Genome Sequence of Phytophthora parasitica P1976.</title>
        <authorList>
            <consortium name="The Broad Institute Genomics Platform"/>
            <person name="Russ C."/>
            <person name="Tyler B."/>
            <person name="Panabieres F."/>
            <person name="Shan W."/>
            <person name="Tripathy S."/>
            <person name="Grunwald N."/>
            <person name="Machado M."/>
            <person name="Johnson C.S."/>
            <person name="Walker B."/>
            <person name="Young S."/>
            <person name="Zeng Q."/>
            <person name="Gargeya S."/>
            <person name="Fitzgerald M."/>
            <person name="Haas B."/>
            <person name="Abouelleil A."/>
            <person name="Allen A.W."/>
            <person name="Alvarado L."/>
            <person name="Arachchi H.M."/>
            <person name="Berlin A.M."/>
            <person name="Chapman S.B."/>
            <person name="Gainer-Dewar J."/>
            <person name="Goldberg J."/>
            <person name="Griggs A."/>
            <person name="Gujja S."/>
            <person name="Hansen M."/>
            <person name="Howarth C."/>
            <person name="Imamovic A."/>
            <person name="Ireland A."/>
            <person name="Larimer J."/>
            <person name="McCowan C."/>
            <person name="Murphy C."/>
            <person name="Pearson M."/>
            <person name="Poon T.W."/>
            <person name="Priest M."/>
            <person name="Roberts A."/>
            <person name="Saif S."/>
            <person name="Shea T."/>
            <person name="Sisk P."/>
            <person name="Sykes S."/>
            <person name="Wortman J."/>
            <person name="Nusbaum C."/>
            <person name="Birren B."/>
        </authorList>
    </citation>
    <scope>NUCLEOTIDE SEQUENCE [LARGE SCALE GENOMIC DNA]</scope>
    <source>
        <strain evidence="1 2">P1976</strain>
    </source>
</reference>
<dbReference type="AlphaFoldDB" id="A0A081A772"/>
<dbReference type="OrthoDB" id="140025at2759"/>
<comment type="caution">
    <text evidence="1">The sequence shown here is derived from an EMBL/GenBank/DDBJ whole genome shotgun (WGS) entry which is preliminary data.</text>
</comment>
<gene>
    <name evidence="1" type="ORF">F444_09600</name>
</gene>
<accession>A0A081A772</accession>
<proteinExistence type="predicted"/>
<name>A0A081A772_PHYNI</name>
<evidence type="ECO:0000313" key="1">
    <source>
        <dbReference type="EMBL" id="ETO74733.1"/>
    </source>
</evidence>
<sequence>MQNVADDFANYVNVAVAMDEILSFHTNYEKKYSSLYNMDQTVVFIDNPGKVTLDYCGTRNVDINHGVAENTG</sequence>
<dbReference type="Proteomes" id="UP000028582">
    <property type="component" value="Unassembled WGS sequence"/>
</dbReference>
<protein>
    <submittedName>
        <fullName evidence="1">Uncharacterized protein</fullName>
    </submittedName>
</protein>
<dbReference type="EMBL" id="ANJA01001762">
    <property type="protein sequence ID" value="ETO74733.1"/>
    <property type="molecule type" value="Genomic_DNA"/>
</dbReference>
<evidence type="ECO:0000313" key="2">
    <source>
        <dbReference type="Proteomes" id="UP000028582"/>
    </source>
</evidence>